<dbReference type="GeneTree" id="ENSGT00940000154416"/>
<dbReference type="InterPro" id="IPR044926">
    <property type="entry name" value="RGS_subdomain_2"/>
</dbReference>
<dbReference type="EMBL" id="AFYH01197642">
    <property type="status" value="NOT_ANNOTATED_CDS"/>
    <property type="molecule type" value="Genomic_DNA"/>
</dbReference>
<dbReference type="OMA" id="MPEVTSD"/>
<dbReference type="Gene3D" id="1.10.196.10">
    <property type="match status" value="1"/>
</dbReference>
<reference evidence="4" key="1">
    <citation type="submission" date="2011-08" db="EMBL/GenBank/DDBJ databases">
        <title>The draft genome of Latimeria chalumnae.</title>
        <authorList>
            <person name="Di Palma F."/>
            <person name="Alfoldi J."/>
            <person name="Johnson J."/>
            <person name="Berlin A."/>
            <person name="Gnerre S."/>
            <person name="Jaffe D."/>
            <person name="MacCallum I."/>
            <person name="Young S."/>
            <person name="Walker B.J."/>
            <person name="Lander E."/>
            <person name="Lindblad-Toh K."/>
        </authorList>
    </citation>
    <scope>NUCLEOTIDE SEQUENCE [LARGE SCALE GENOMIC DNA]</scope>
    <source>
        <strain evidence="4">Wild caught</strain>
    </source>
</reference>
<dbReference type="CDD" id="cd08713">
    <property type="entry name" value="RGS_RGS3"/>
    <property type="match status" value="1"/>
</dbReference>
<dbReference type="STRING" id="7897.ENSLACP00000007864"/>
<proteinExistence type="predicted"/>
<dbReference type="Pfam" id="PF00615">
    <property type="entry name" value="RGS"/>
    <property type="match status" value="1"/>
</dbReference>
<dbReference type="Ensembl" id="ENSLACT00000007930.1">
    <property type="protein sequence ID" value="ENSLACP00000007864.1"/>
    <property type="gene ID" value="ENSLACG00000006962.1"/>
</dbReference>
<dbReference type="FunFam" id="1.10.196.10:FF:000001">
    <property type="entry name" value="Regulator of G-protein signaling 8"/>
    <property type="match status" value="1"/>
</dbReference>
<dbReference type="PANTHER" id="PTHR10845">
    <property type="entry name" value="REGULATOR OF G PROTEIN SIGNALING"/>
    <property type="match status" value="1"/>
</dbReference>
<dbReference type="PROSITE" id="PS50132">
    <property type="entry name" value="RGS"/>
    <property type="match status" value="1"/>
</dbReference>
<dbReference type="EMBL" id="AFYH01197641">
    <property type="status" value="NOT_ANNOTATED_CDS"/>
    <property type="molecule type" value="Genomic_DNA"/>
</dbReference>
<evidence type="ECO:0000259" key="2">
    <source>
        <dbReference type="PROSITE" id="PS50132"/>
    </source>
</evidence>
<dbReference type="PRINTS" id="PR01301">
    <property type="entry name" value="RGSPROTEIN"/>
</dbReference>
<dbReference type="InterPro" id="IPR016137">
    <property type="entry name" value="RGS"/>
</dbReference>
<keyword evidence="1" id="KW-0734">Signal transduction inhibitor</keyword>
<evidence type="ECO:0000256" key="1">
    <source>
        <dbReference type="ARBA" id="ARBA00022700"/>
    </source>
</evidence>
<dbReference type="Gene3D" id="1.10.167.10">
    <property type="entry name" value="Regulator of G-protein Signalling 4, domain 2"/>
    <property type="match status" value="1"/>
</dbReference>
<evidence type="ECO:0000313" key="3">
    <source>
        <dbReference type="Ensembl" id="ENSLACP00000007864.1"/>
    </source>
</evidence>
<dbReference type="eggNOG" id="KOG3589">
    <property type="taxonomic scope" value="Eukaryota"/>
</dbReference>
<dbReference type="InterPro" id="IPR036305">
    <property type="entry name" value="RGS_sf"/>
</dbReference>
<reference evidence="3" key="2">
    <citation type="submission" date="2025-08" db="UniProtKB">
        <authorList>
            <consortium name="Ensembl"/>
        </authorList>
    </citation>
    <scope>IDENTIFICATION</scope>
</reference>
<dbReference type="GO" id="GO:0009968">
    <property type="term" value="P:negative regulation of signal transduction"/>
    <property type="evidence" value="ECO:0007669"/>
    <property type="project" value="UniProtKB-KW"/>
</dbReference>
<dbReference type="InParanoid" id="H3ADZ3"/>
<dbReference type="PANTHER" id="PTHR10845:SF254">
    <property type="entry name" value="RGS DOMAIN-CONTAINING PROTEIN-RELATED"/>
    <property type="match status" value="1"/>
</dbReference>
<organism evidence="3 4">
    <name type="scientific">Latimeria chalumnae</name>
    <name type="common">Coelacanth</name>
    <dbReference type="NCBI Taxonomy" id="7897"/>
    <lineage>
        <taxon>Eukaryota</taxon>
        <taxon>Metazoa</taxon>
        <taxon>Chordata</taxon>
        <taxon>Craniata</taxon>
        <taxon>Vertebrata</taxon>
        <taxon>Euteleostomi</taxon>
        <taxon>Coelacanthiformes</taxon>
        <taxon>Coelacanthidae</taxon>
        <taxon>Latimeria</taxon>
    </lineage>
</organism>
<dbReference type="InterPro" id="IPR034951">
    <property type="entry name" value="RGS_RGS3"/>
</dbReference>
<protein>
    <recommendedName>
        <fullName evidence="2">RGS domain-containing protein</fullName>
    </recommendedName>
</protein>
<name>H3ADZ3_LATCH</name>
<keyword evidence="4" id="KW-1185">Reference proteome</keyword>
<reference evidence="3" key="3">
    <citation type="submission" date="2025-09" db="UniProtKB">
        <authorList>
            <consortium name="Ensembl"/>
        </authorList>
    </citation>
    <scope>IDENTIFICATION</scope>
</reference>
<dbReference type="SUPFAM" id="SSF48097">
    <property type="entry name" value="Regulator of G-protein signaling, RGS"/>
    <property type="match status" value="1"/>
</dbReference>
<dbReference type="InterPro" id="IPR024066">
    <property type="entry name" value="RGS_subdom1/3"/>
</dbReference>
<evidence type="ECO:0000313" key="4">
    <source>
        <dbReference type="Proteomes" id="UP000008672"/>
    </source>
</evidence>
<dbReference type="FunFam" id="1.10.167.10:FF:000001">
    <property type="entry name" value="Putative regulator of g-protein signaling 12"/>
    <property type="match status" value="1"/>
</dbReference>
<feature type="domain" description="RGS" evidence="2">
    <location>
        <begin position="43"/>
        <end position="159"/>
    </location>
</feature>
<sequence length="163" mass="19214">KEMKTRLSFLLQKPETSNTPQKRNERTLFARLSHEEALEWGRSLDVLLTHKHGLAAFRAFLHTEFSEENIDFWVACEDFKNTKSRLKVGVKARKIFAEFVGFQAPKEINLDSHTREVIMRNLPHPTIACFDTAQKRIYSLMEKDSYPRFLKSHFYLDLVKQLQ</sequence>
<dbReference type="SMART" id="SM00315">
    <property type="entry name" value="RGS"/>
    <property type="match status" value="1"/>
</dbReference>
<accession>H3ADZ3</accession>
<dbReference type="Proteomes" id="UP000008672">
    <property type="component" value="Unassembled WGS sequence"/>
</dbReference>
<dbReference type="AlphaFoldDB" id="H3ADZ3"/>
<dbReference type="HOGENOM" id="CLU_059863_3_1_1"/>